<dbReference type="PROSITE" id="PS50893">
    <property type="entry name" value="ABC_TRANSPORTER_2"/>
    <property type="match status" value="1"/>
</dbReference>
<comment type="caution">
    <text evidence="6">The sequence shown here is derived from an EMBL/GenBank/DDBJ whole genome shotgun (WGS) entry which is preliminary data.</text>
</comment>
<sequence length="269" mass="28367">MNPAATSPALEVHDLSVRYGDVVALDSVSLTLPRGSVTGLVGVNGSGKSTLMRAVVGAVRPTSGTVTILGRHADTARRAGALAHLPQSQDVDWTFPVVVRDVVETGRYPHLGPMRRLRAHDRAAVAEALERVGLTDLADRQVGRLSGGQRQRVFLARAIAQEADVLLLDEPFSGVDKTQEAGILALLRGLAADGTSVLVSTHDLPTLPGLVDQVVLLQRRVLFAGPPDEALAPERLVEAFTGLDLGRIGDLRTPSGCIPTIPTTPRSAS</sequence>
<accession>A0A9X5FBA7</accession>
<evidence type="ECO:0000313" key="7">
    <source>
        <dbReference type="Proteomes" id="UP000774283"/>
    </source>
</evidence>
<dbReference type="InterPro" id="IPR017871">
    <property type="entry name" value="ABC_transporter-like_CS"/>
</dbReference>
<dbReference type="InterPro" id="IPR003439">
    <property type="entry name" value="ABC_transporter-like_ATP-bd"/>
</dbReference>
<keyword evidence="3" id="KW-0547">Nucleotide-binding</keyword>
<dbReference type="Gene3D" id="3.40.50.300">
    <property type="entry name" value="P-loop containing nucleotide triphosphate hydrolases"/>
    <property type="match status" value="1"/>
</dbReference>
<evidence type="ECO:0000256" key="2">
    <source>
        <dbReference type="ARBA" id="ARBA00022448"/>
    </source>
</evidence>
<dbReference type="PROSITE" id="PS00211">
    <property type="entry name" value="ABC_TRANSPORTER_1"/>
    <property type="match status" value="1"/>
</dbReference>
<evidence type="ECO:0000256" key="1">
    <source>
        <dbReference type="ARBA" id="ARBA00005417"/>
    </source>
</evidence>
<gene>
    <name evidence="6" type="ORF">HF995_07085</name>
</gene>
<evidence type="ECO:0000256" key="4">
    <source>
        <dbReference type="ARBA" id="ARBA00022840"/>
    </source>
</evidence>
<dbReference type="GO" id="GO:0016887">
    <property type="term" value="F:ATP hydrolysis activity"/>
    <property type="evidence" value="ECO:0007669"/>
    <property type="project" value="InterPro"/>
</dbReference>
<feature type="domain" description="ABC transporter" evidence="5">
    <location>
        <begin position="10"/>
        <end position="244"/>
    </location>
</feature>
<dbReference type="SUPFAM" id="SSF52540">
    <property type="entry name" value="P-loop containing nucleoside triphosphate hydrolases"/>
    <property type="match status" value="1"/>
</dbReference>
<dbReference type="EMBL" id="JAAXOW010000002">
    <property type="protein sequence ID" value="NKX93040.1"/>
    <property type="molecule type" value="Genomic_DNA"/>
</dbReference>
<dbReference type="PANTHER" id="PTHR42734">
    <property type="entry name" value="METAL TRANSPORT SYSTEM ATP-BINDING PROTEIN TM_0124-RELATED"/>
    <property type="match status" value="1"/>
</dbReference>
<dbReference type="RefSeq" id="WP_168447129.1">
    <property type="nucleotide sequence ID" value="NZ_JAAXOW010000002.1"/>
</dbReference>
<proteinExistence type="inferred from homology"/>
<dbReference type="AlphaFoldDB" id="A0A9X5FBA7"/>
<dbReference type="Pfam" id="PF00005">
    <property type="entry name" value="ABC_tran"/>
    <property type="match status" value="1"/>
</dbReference>
<evidence type="ECO:0000313" key="6">
    <source>
        <dbReference type="EMBL" id="NKX93040.1"/>
    </source>
</evidence>
<name>A0A9X5FBA7_9MICO</name>
<keyword evidence="2" id="KW-0813">Transport</keyword>
<dbReference type="GO" id="GO:0005524">
    <property type="term" value="F:ATP binding"/>
    <property type="evidence" value="ECO:0007669"/>
    <property type="project" value="UniProtKB-KW"/>
</dbReference>
<evidence type="ECO:0000259" key="5">
    <source>
        <dbReference type="PROSITE" id="PS50893"/>
    </source>
</evidence>
<keyword evidence="7" id="KW-1185">Reference proteome</keyword>
<dbReference type="Proteomes" id="UP000774283">
    <property type="component" value="Unassembled WGS sequence"/>
</dbReference>
<dbReference type="InterPro" id="IPR027417">
    <property type="entry name" value="P-loop_NTPase"/>
</dbReference>
<dbReference type="SMART" id="SM00382">
    <property type="entry name" value="AAA"/>
    <property type="match status" value="1"/>
</dbReference>
<reference evidence="6 7" key="1">
    <citation type="submission" date="2020-04" db="EMBL/GenBank/DDBJ databases">
        <title>MicrobeNet Type strains.</title>
        <authorList>
            <person name="Nicholson A.C."/>
        </authorList>
    </citation>
    <scope>NUCLEOTIDE SEQUENCE [LARGE SCALE GENOMIC DNA]</scope>
    <source>
        <strain evidence="6 7">ATCC BAA-789</strain>
    </source>
</reference>
<evidence type="ECO:0000256" key="3">
    <source>
        <dbReference type="ARBA" id="ARBA00022741"/>
    </source>
</evidence>
<dbReference type="CDD" id="cd03235">
    <property type="entry name" value="ABC_Metallic_Cations"/>
    <property type="match status" value="1"/>
</dbReference>
<organism evidence="6 7">
    <name type="scientific">Sanguibacter hominis ATCC BAA-789</name>
    <dbReference type="NCBI Taxonomy" id="1312740"/>
    <lineage>
        <taxon>Bacteria</taxon>
        <taxon>Bacillati</taxon>
        <taxon>Actinomycetota</taxon>
        <taxon>Actinomycetes</taxon>
        <taxon>Micrococcales</taxon>
        <taxon>Sanguibacteraceae</taxon>
        <taxon>Sanguibacter</taxon>
    </lineage>
</organism>
<keyword evidence="4 6" id="KW-0067">ATP-binding</keyword>
<comment type="similarity">
    <text evidence="1">Belongs to the ABC transporter superfamily.</text>
</comment>
<dbReference type="InterPro" id="IPR003593">
    <property type="entry name" value="AAA+_ATPase"/>
</dbReference>
<dbReference type="PANTHER" id="PTHR42734:SF5">
    <property type="entry name" value="IRON TRANSPORT SYSTEM ATP-BINDING PROTEIN HI_0361-RELATED"/>
    <property type="match status" value="1"/>
</dbReference>
<dbReference type="InterPro" id="IPR050153">
    <property type="entry name" value="Metal_Ion_Import_ABC"/>
</dbReference>
<protein>
    <submittedName>
        <fullName evidence="6">Metal ABC transporter ATP-binding protein</fullName>
    </submittedName>
</protein>
<dbReference type="FunFam" id="3.40.50.300:FF:000134">
    <property type="entry name" value="Iron-enterobactin ABC transporter ATP-binding protein"/>
    <property type="match status" value="1"/>
</dbReference>